<name>A0A2A4XH44_9GAMM</name>
<proteinExistence type="predicted"/>
<feature type="transmembrane region" description="Helical" evidence="5">
    <location>
        <begin position="86"/>
        <end position="105"/>
    </location>
</feature>
<evidence type="ECO:0000256" key="2">
    <source>
        <dbReference type="ARBA" id="ARBA00022692"/>
    </source>
</evidence>
<dbReference type="AlphaFoldDB" id="A0A2A4XH44"/>
<evidence type="ECO:0000256" key="3">
    <source>
        <dbReference type="ARBA" id="ARBA00022989"/>
    </source>
</evidence>
<comment type="caution">
    <text evidence="7">The sequence shown here is derived from an EMBL/GenBank/DDBJ whole genome shotgun (WGS) entry which is preliminary data.</text>
</comment>
<reference evidence="8" key="1">
    <citation type="submission" date="2017-08" db="EMBL/GenBank/DDBJ databases">
        <title>A dynamic microbial community with high functional redundancy inhabits the cold, oxic subseafloor aquifer.</title>
        <authorList>
            <person name="Tully B.J."/>
            <person name="Wheat C.G."/>
            <person name="Glazer B.T."/>
            <person name="Huber J.A."/>
        </authorList>
    </citation>
    <scope>NUCLEOTIDE SEQUENCE [LARGE SCALE GENOMIC DNA]</scope>
</reference>
<dbReference type="InterPro" id="IPR006694">
    <property type="entry name" value="Fatty_acid_hydroxylase"/>
</dbReference>
<dbReference type="InterPro" id="IPR050307">
    <property type="entry name" value="Sterol_Desaturase_Related"/>
</dbReference>
<dbReference type="Proteomes" id="UP000218767">
    <property type="component" value="Unassembled WGS sequence"/>
</dbReference>
<dbReference type="EMBL" id="NVUL01000004">
    <property type="protein sequence ID" value="PCI81611.1"/>
    <property type="molecule type" value="Genomic_DNA"/>
</dbReference>
<feature type="transmembrane region" description="Helical" evidence="5">
    <location>
        <begin position="12"/>
        <end position="30"/>
    </location>
</feature>
<dbReference type="GO" id="GO:0005506">
    <property type="term" value="F:iron ion binding"/>
    <property type="evidence" value="ECO:0007669"/>
    <property type="project" value="InterPro"/>
</dbReference>
<feature type="transmembrane region" description="Helical" evidence="5">
    <location>
        <begin position="50"/>
        <end position="74"/>
    </location>
</feature>
<keyword evidence="3 5" id="KW-1133">Transmembrane helix</keyword>
<organism evidence="7 8">
    <name type="scientific">SAR86 cluster bacterium</name>
    <dbReference type="NCBI Taxonomy" id="2030880"/>
    <lineage>
        <taxon>Bacteria</taxon>
        <taxon>Pseudomonadati</taxon>
        <taxon>Pseudomonadota</taxon>
        <taxon>Gammaproteobacteria</taxon>
        <taxon>SAR86 cluster</taxon>
    </lineage>
</organism>
<protein>
    <recommendedName>
        <fullName evidence="6">Fatty acid hydroxylase domain-containing protein</fullName>
    </recommendedName>
</protein>
<sequence length="270" mass="31349">MNALDVTTDSATRLSVFAVLFITLALLEIYSPRRKLRHSKAKRWINNFGISALSSVFIALVLPLIGVATAIWANERSWGVFNQFEIQPFISIPFYIVAFDFTIYLQHRAFHRFQLLWRLHRVHHTDLDYDVSTGVRFHPLSIFISATIKFCLILLLGPLAIAVLISEVVLNATSMFNHSNIKLPTKLDKFLRYFIVTPDMHRIHHSVEVNEHSQNFGFNFTWWDKLLRTYKEQPAKGHEAIEFGIRGYREDRSIGIFSLLTQPFTKDQKN</sequence>
<evidence type="ECO:0000256" key="4">
    <source>
        <dbReference type="ARBA" id="ARBA00023136"/>
    </source>
</evidence>
<comment type="subcellular location">
    <subcellularLocation>
        <location evidence="1">Membrane</location>
    </subcellularLocation>
</comment>
<gene>
    <name evidence="7" type="ORF">COB20_01275</name>
</gene>
<evidence type="ECO:0000313" key="8">
    <source>
        <dbReference type="Proteomes" id="UP000218767"/>
    </source>
</evidence>
<evidence type="ECO:0000256" key="5">
    <source>
        <dbReference type="SAM" id="Phobius"/>
    </source>
</evidence>
<dbReference type="Pfam" id="PF04116">
    <property type="entry name" value="FA_hydroxylase"/>
    <property type="match status" value="1"/>
</dbReference>
<evidence type="ECO:0000256" key="1">
    <source>
        <dbReference type="ARBA" id="ARBA00004370"/>
    </source>
</evidence>
<evidence type="ECO:0000259" key="6">
    <source>
        <dbReference type="Pfam" id="PF04116"/>
    </source>
</evidence>
<dbReference type="GO" id="GO:0016491">
    <property type="term" value="F:oxidoreductase activity"/>
    <property type="evidence" value="ECO:0007669"/>
    <property type="project" value="InterPro"/>
</dbReference>
<keyword evidence="4 5" id="KW-0472">Membrane</keyword>
<feature type="transmembrane region" description="Helical" evidence="5">
    <location>
        <begin position="142"/>
        <end position="165"/>
    </location>
</feature>
<keyword evidence="2 5" id="KW-0812">Transmembrane</keyword>
<dbReference type="PANTHER" id="PTHR11863">
    <property type="entry name" value="STEROL DESATURASE"/>
    <property type="match status" value="1"/>
</dbReference>
<dbReference type="GO" id="GO:0008610">
    <property type="term" value="P:lipid biosynthetic process"/>
    <property type="evidence" value="ECO:0007669"/>
    <property type="project" value="InterPro"/>
</dbReference>
<evidence type="ECO:0000313" key="7">
    <source>
        <dbReference type="EMBL" id="PCI81611.1"/>
    </source>
</evidence>
<accession>A0A2A4XH44</accession>
<dbReference type="GO" id="GO:0016020">
    <property type="term" value="C:membrane"/>
    <property type="evidence" value="ECO:0007669"/>
    <property type="project" value="UniProtKB-SubCell"/>
</dbReference>
<feature type="domain" description="Fatty acid hydroxylase" evidence="6">
    <location>
        <begin position="94"/>
        <end position="229"/>
    </location>
</feature>